<dbReference type="PIRSF" id="PIRSF037226">
    <property type="entry name" value="Amidohydrolase_ACY1L2_prd"/>
    <property type="match status" value="1"/>
</dbReference>
<sequence>MTTKDRAAKHLDTISDAALALSHQIHEDPELAFAEYNASAAVADMLEGAGFAVERGVAGLPTALAATYGNGELVIGLFAEYDALPDIGHACGHNIIASAAVTAGLLLAPLADELGITVAVFGTPAEEGGGGKVVMLEEGIFDSLHCAMMVHPGAGDLRAPNMLAISHLDVEYTGVSSHASFAVGAVNAADAFTVAQVSIGLLRQHLPKDVQVHGYVSDAGVAPNVIPGSSHGTYAVRAETLGGVEAAQPKVEQCFTAGAIATGCDIAMTSPSPAYAESRWDQQLSVLYQENLEALGRTFFDYNGPAAGSTDMGNVSHRIPTIHPIIGIECNGAGNHQPEFTAYCRSETGDKAVLDGALGLAWTAIDCATDAEVRARLLEGPAAP</sequence>
<organism evidence="2">
    <name type="scientific">Nocardia globerula</name>
    <dbReference type="NCBI Taxonomy" id="1818"/>
    <lineage>
        <taxon>Bacteria</taxon>
        <taxon>Bacillati</taxon>
        <taxon>Actinomycetota</taxon>
        <taxon>Actinomycetes</taxon>
        <taxon>Mycobacteriales</taxon>
        <taxon>Nocardiaceae</taxon>
        <taxon>Nocardia</taxon>
    </lineage>
</organism>
<evidence type="ECO:0000256" key="1">
    <source>
        <dbReference type="PIRNR" id="PIRNR037226"/>
    </source>
</evidence>
<dbReference type="Pfam" id="PF01546">
    <property type="entry name" value="Peptidase_M20"/>
    <property type="match status" value="1"/>
</dbReference>
<dbReference type="InterPro" id="IPR036264">
    <property type="entry name" value="Bact_exopeptidase_dim_dom"/>
</dbReference>
<dbReference type="NCBIfam" id="TIGR01891">
    <property type="entry name" value="amidohydrolases"/>
    <property type="match status" value="1"/>
</dbReference>
<dbReference type="GO" id="GO:0046657">
    <property type="term" value="P:folic acid catabolic process"/>
    <property type="evidence" value="ECO:0007669"/>
    <property type="project" value="TreeGrafter"/>
</dbReference>
<dbReference type="SUPFAM" id="SSF53187">
    <property type="entry name" value="Zn-dependent exopeptidases"/>
    <property type="match status" value="1"/>
</dbReference>
<dbReference type="InterPro" id="IPR017439">
    <property type="entry name" value="Amidohydrolase"/>
</dbReference>
<comment type="similarity">
    <text evidence="1">Belongs to the peptidase M20A family.</text>
</comment>
<dbReference type="PANTHER" id="PTHR30575">
    <property type="entry name" value="PEPTIDASE M20"/>
    <property type="match status" value="1"/>
</dbReference>
<dbReference type="EMBL" id="VNIQ01000006">
    <property type="protein sequence ID" value="TYQ02410.1"/>
    <property type="molecule type" value="Genomic_DNA"/>
</dbReference>
<dbReference type="GO" id="GO:0016805">
    <property type="term" value="F:dipeptidase activity"/>
    <property type="evidence" value="ECO:0007669"/>
    <property type="project" value="InterPro"/>
</dbReference>
<reference evidence="2" key="1">
    <citation type="submission" date="2019-07" db="EMBL/GenBank/DDBJ databases">
        <title>Genomic Encyclopedia of Type Strains, Phase IV (KMG-IV): sequencing the most valuable type-strain genomes for metagenomic binning, comparative biology and taxonomic classification.</title>
        <authorList>
            <person name="Goeker M."/>
        </authorList>
    </citation>
    <scope>NUCLEOTIDE SEQUENCE</scope>
    <source>
        <strain evidence="2">DSM 44596</strain>
    </source>
</reference>
<dbReference type="InterPro" id="IPR052030">
    <property type="entry name" value="Peptidase_M20/M20A_hydrolases"/>
</dbReference>
<dbReference type="GO" id="GO:0071713">
    <property type="term" value="F:para-aminobenzoyl-glutamate hydrolase activity"/>
    <property type="evidence" value="ECO:0007669"/>
    <property type="project" value="TreeGrafter"/>
</dbReference>
<dbReference type="CDD" id="cd05672">
    <property type="entry name" value="M20_ACY1L2-like"/>
    <property type="match status" value="1"/>
</dbReference>
<dbReference type="Gene3D" id="3.30.70.360">
    <property type="match status" value="1"/>
</dbReference>
<dbReference type="InterPro" id="IPR017144">
    <property type="entry name" value="Xaa-Arg_dipeptidase"/>
</dbReference>
<dbReference type="SUPFAM" id="SSF55031">
    <property type="entry name" value="Bacterial exopeptidase dimerisation domain"/>
    <property type="match status" value="1"/>
</dbReference>
<keyword evidence="2" id="KW-0378">Hydrolase</keyword>
<dbReference type="AlphaFoldDB" id="A0A652YLG1"/>
<name>A0A652YLG1_NOCGL</name>
<evidence type="ECO:0000313" key="2">
    <source>
        <dbReference type="EMBL" id="TYQ02410.1"/>
    </source>
</evidence>
<proteinExistence type="inferred from homology"/>
<comment type="caution">
    <text evidence="2">The sequence shown here is derived from an EMBL/GenBank/DDBJ whole genome shotgun (WGS) entry which is preliminary data.</text>
</comment>
<dbReference type="InterPro" id="IPR002933">
    <property type="entry name" value="Peptidase_M20"/>
</dbReference>
<protein>
    <recommendedName>
        <fullName evidence="1">Peptidase M20 domain-containing protein 2</fullName>
    </recommendedName>
</protein>
<dbReference type="FunFam" id="3.30.70.360:FF:000004">
    <property type="entry name" value="Peptidase M20 domain-containing protein 2"/>
    <property type="match status" value="1"/>
</dbReference>
<dbReference type="Gene3D" id="3.40.630.10">
    <property type="entry name" value="Zn peptidases"/>
    <property type="match status" value="1"/>
</dbReference>
<dbReference type="GO" id="GO:0005737">
    <property type="term" value="C:cytoplasm"/>
    <property type="evidence" value="ECO:0007669"/>
    <property type="project" value="TreeGrafter"/>
</dbReference>
<dbReference type="PANTHER" id="PTHR30575:SF0">
    <property type="entry name" value="XAA-ARG DIPEPTIDASE"/>
    <property type="match status" value="1"/>
</dbReference>
<accession>A0A652YLG1</accession>
<gene>
    <name evidence="2" type="ORF">FNL38_106230</name>
</gene>